<reference evidence="2 3" key="1">
    <citation type="submission" date="2019-11" db="EMBL/GenBank/DDBJ databases">
        <authorList>
            <person name="Holert J."/>
        </authorList>
    </citation>
    <scope>NUCLEOTIDE SEQUENCE [LARGE SCALE GENOMIC DNA]</scope>
    <source>
        <strain evidence="2">BC8_1</strain>
    </source>
</reference>
<feature type="transmembrane region" description="Helical" evidence="1">
    <location>
        <begin position="170"/>
        <end position="194"/>
    </location>
</feature>
<dbReference type="EMBL" id="CACSIP010000052">
    <property type="protein sequence ID" value="CAA0134107.1"/>
    <property type="molecule type" value="Genomic_DNA"/>
</dbReference>
<evidence type="ECO:0000313" key="3">
    <source>
        <dbReference type="Proteomes" id="UP000430146"/>
    </source>
</evidence>
<evidence type="ECO:0000256" key="1">
    <source>
        <dbReference type="SAM" id="Phobius"/>
    </source>
</evidence>
<name>A0A5S9R9T7_MYCVN</name>
<gene>
    <name evidence="2" type="ORF">AELLOGFF_06294</name>
</gene>
<feature type="transmembrane region" description="Helical" evidence="1">
    <location>
        <begin position="40"/>
        <end position="60"/>
    </location>
</feature>
<dbReference type="InterPro" id="IPR016566">
    <property type="entry name" value="UCP010219"/>
</dbReference>
<protein>
    <submittedName>
        <fullName evidence="2">Uncharacterized protein</fullName>
    </submittedName>
</protein>
<organism evidence="2 3">
    <name type="scientific">Mycolicibacterium vanbaalenii</name>
    <name type="common">Mycobacterium vanbaalenii</name>
    <dbReference type="NCBI Taxonomy" id="110539"/>
    <lineage>
        <taxon>Bacteria</taxon>
        <taxon>Bacillati</taxon>
        <taxon>Actinomycetota</taxon>
        <taxon>Actinomycetes</taxon>
        <taxon>Mycobacteriales</taxon>
        <taxon>Mycobacteriaceae</taxon>
        <taxon>Mycolicibacterium</taxon>
    </lineage>
</organism>
<dbReference type="Pfam" id="PF11361">
    <property type="entry name" value="DUF3159"/>
    <property type="match status" value="1"/>
</dbReference>
<keyword evidence="1" id="KW-1133">Transmembrane helix</keyword>
<dbReference type="OrthoDB" id="5244221at2"/>
<evidence type="ECO:0000313" key="2">
    <source>
        <dbReference type="EMBL" id="CAA0134107.1"/>
    </source>
</evidence>
<feature type="transmembrane region" description="Helical" evidence="1">
    <location>
        <begin position="91"/>
        <end position="112"/>
    </location>
</feature>
<proteinExistence type="predicted"/>
<dbReference type="Proteomes" id="UP000430146">
    <property type="component" value="Unassembled WGS sequence"/>
</dbReference>
<feature type="transmembrane region" description="Helical" evidence="1">
    <location>
        <begin position="12"/>
        <end position="34"/>
    </location>
</feature>
<feature type="transmembrane region" description="Helical" evidence="1">
    <location>
        <begin position="67"/>
        <end position="85"/>
    </location>
</feature>
<dbReference type="AlphaFoldDB" id="A0A5S9R9T7"/>
<feature type="transmembrane region" description="Helical" evidence="1">
    <location>
        <begin position="139"/>
        <end position="158"/>
    </location>
</feature>
<keyword evidence="3" id="KW-1185">Reference proteome</keyword>
<dbReference type="RefSeq" id="WP_159234697.1">
    <property type="nucleotide sequence ID" value="NZ_CACSIP010000052.1"/>
</dbReference>
<accession>A0A5S9R9T7</accession>
<sequence length="207" mass="21847">MTAAGTPAGGLLARAGGVSGLIYTALPVTTFAVVSPAAGLVPAIIASLSAAAAVLGWQLFRRGSPRPAVLGFAGVGVCAAFAYVTGQAKDFYLPGIGMYLVLAIVFTASVLIRRPLVGVVWARVTGRDDTWRRVPRVRLAFDIVTVTMAVVSWSRFLVQYYLYDTDQESLLAVARIAMGWPVFVVTSTAIYLAVRTAMRTLPHAAAA</sequence>
<keyword evidence="1" id="KW-0812">Transmembrane</keyword>
<keyword evidence="1" id="KW-0472">Membrane</keyword>
<dbReference type="PIRSF" id="PIRSF010219">
    <property type="entry name" value="UCP010219"/>
    <property type="match status" value="1"/>
</dbReference>